<evidence type="ECO:0000256" key="1">
    <source>
        <dbReference type="SAM" id="MobiDB-lite"/>
    </source>
</evidence>
<feature type="compositionally biased region" description="Pro residues" evidence="1">
    <location>
        <begin position="100"/>
        <end position="110"/>
    </location>
</feature>
<dbReference type="AlphaFoldDB" id="A0A0D2WKA8"/>
<gene>
    <name evidence="2" type="ORF">CAOG_009478</name>
</gene>
<dbReference type="EMBL" id="KE346361">
    <property type="protein sequence ID" value="KJE90640.1"/>
    <property type="molecule type" value="Genomic_DNA"/>
</dbReference>
<evidence type="ECO:0000313" key="3">
    <source>
        <dbReference type="Proteomes" id="UP000008743"/>
    </source>
</evidence>
<reference evidence="3" key="1">
    <citation type="submission" date="2011-02" db="EMBL/GenBank/DDBJ databases">
        <title>The Genome Sequence of Capsaspora owczarzaki ATCC 30864.</title>
        <authorList>
            <person name="Russ C."/>
            <person name="Cuomo C."/>
            <person name="Burger G."/>
            <person name="Gray M.W."/>
            <person name="Holland P.W.H."/>
            <person name="King N."/>
            <person name="Lang F.B.F."/>
            <person name="Roger A.J."/>
            <person name="Ruiz-Trillo I."/>
            <person name="Young S.K."/>
            <person name="Zeng Q."/>
            <person name="Gargeya S."/>
            <person name="Alvarado L."/>
            <person name="Berlin A."/>
            <person name="Chapman S.B."/>
            <person name="Chen Z."/>
            <person name="Freedman E."/>
            <person name="Gellesch M."/>
            <person name="Goldberg J."/>
            <person name="Griggs A."/>
            <person name="Gujja S."/>
            <person name="Heilman E."/>
            <person name="Heiman D."/>
            <person name="Howarth C."/>
            <person name="Mehta T."/>
            <person name="Neiman D."/>
            <person name="Pearson M."/>
            <person name="Roberts A."/>
            <person name="Saif S."/>
            <person name="Shea T."/>
            <person name="Shenoy N."/>
            <person name="Sisk P."/>
            <person name="Stolte C."/>
            <person name="Sykes S."/>
            <person name="White J."/>
            <person name="Yandava C."/>
            <person name="Haas B."/>
            <person name="Nusbaum C."/>
            <person name="Birren B."/>
        </authorList>
    </citation>
    <scope>NUCLEOTIDE SEQUENCE</scope>
    <source>
        <strain evidence="3">ATCC 30864</strain>
    </source>
</reference>
<dbReference type="InParanoid" id="A0A0D2WKA8"/>
<sequence length="110" mass="11925">MACAAAQGGRRGPAKRIKQLVRASATLMVEAVHPAAALPHYDDLPRSQLLRRVPQHNPRGWRADRGARPTHRTLKRIAVGLHLAAQHCRPLNPDSEPSSIAPPSPHHGIG</sequence>
<organism evidence="2 3">
    <name type="scientific">Capsaspora owczarzaki (strain ATCC 30864)</name>
    <dbReference type="NCBI Taxonomy" id="595528"/>
    <lineage>
        <taxon>Eukaryota</taxon>
        <taxon>Filasterea</taxon>
        <taxon>Capsaspora</taxon>
    </lineage>
</organism>
<evidence type="ECO:0000313" key="2">
    <source>
        <dbReference type="EMBL" id="KJE90640.1"/>
    </source>
</evidence>
<keyword evidence="3" id="KW-1185">Reference proteome</keyword>
<dbReference type="Proteomes" id="UP000008743">
    <property type="component" value="Unassembled WGS sequence"/>
</dbReference>
<protein>
    <submittedName>
        <fullName evidence="2">Uncharacterized protein</fullName>
    </submittedName>
</protein>
<feature type="region of interest" description="Disordered" evidence="1">
    <location>
        <begin position="89"/>
        <end position="110"/>
    </location>
</feature>
<proteinExistence type="predicted"/>
<name>A0A0D2WKA8_CAPO3</name>
<accession>A0A0D2WKA8</accession>